<accession>A0AAV9N6Z2</accession>
<gene>
    <name evidence="3" type="ORF">LTR84_005636</name>
</gene>
<dbReference type="PANTHER" id="PTHR48081:SF8">
    <property type="entry name" value="ALPHA_BETA HYDROLASE FOLD-3 DOMAIN-CONTAINING PROTEIN-RELATED"/>
    <property type="match status" value="1"/>
</dbReference>
<dbReference type="Proteomes" id="UP001358417">
    <property type="component" value="Unassembled WGS sequence"/>
</dbReference>
<dbReference type="GeneID" id="89973811"/>
<dbReference type="AlphaFoldDB" id="A0AAV9N6Z2"/>
<dbReference type="InterPro" id="IPR013094">
    <property type="entry name" value="AB_hydrolase_3"/>
</dbReference>
<feature type="domain" description="Alpha/beta hydrolase fold-3" evidence="2">
    <location>
        <begin position="87"/>
        <end position="297"/>
    </location>
</feature>
<proteinExistence type="predicted"/>
<sequence length="327" mass="35772">MFTETEEKIYAEPWKEFCKEIAQVPRLHGPTSNLISSWDSLVVVLTSTLTFPSSDTSVTTTDVSPSPNYKLRIYRPLSATGKEKLALYIHGGGWVLGSIDQEDAIARNIAKSNNLVVISVGYRLAPAHKWPAAHEDCAEAAKYALSHASELGADPEAGILIVGSSAGGGMAFSTALRLIDDGLGAKVNGVVSMAPVTVHPDAIPEELRERYTSYEEHAEHTVNTKDAMMAFFAAYATSATDPYFSPLLHPKLKALPRTYITESGTDTLRDDARLMKEKLEAEGVQVRYDAYEGYPHYSWTFPSQHLAAHINEFFGNMAEGVKWCLAG</sequence>
<keyword evidence="1" id="KW-0378">Hydrolase</keyword>
<organism evidence="3 4">
    <name type="scientific">Exophiala bonariae</name>
    <dbReference type="NCBI Taxonomy" id="1690606"/>
    <lineage>
        <taxon>Eukaryota</taxon>
        <taxon>Fungi</taxon>
        <taxon>Dikarya</taxon>
        <taxon>Ascomycota</taxon>
        <taxon>Pezizomycotina</taxon>
        <taxon>Eurotiomycetes</taxon>
        <taxon>Chaetothyriomycetidae</taxon>
        <taxon>Chaetothyriales</taxon>
        <taxon>Herpotrichiellaceae</taxon>
        <taxon>Exophiala</taxon>
    </lineage>
</organism>
<dbReference type="EMBL" id="JAVRRD010000021">
    <property type="protein sequence ID" value="KAK5048545.1"/>
    <property type="molecule type" value="Genomic_DNA"/>
</dbReference>
<dbReference type="Pfam" id="PF07859">
    <property type="entry name" value="Abhydrolase_3"/>
    <property type="match status" value="1"/>
</dbReference>
<dbReference type="GO" id="GO:0016787">
    <property type="term" value="F:hydrolase activity"/>
    <property type="evidence" value="ECO:0007669"/>
    <property type="project" value="UniProtKB-KW"/>
</dbReference>
<evidence type="ECO:0000256" key="1">
    <source>
        <dbReference type="ARBA" id="ARBA00022801"/>
    </source>
</evidence>
<name>A0AAV9N6Z2_9EURO</name>
<evidence type="ECO:0000313" key="4">
    <source>
        <dbReference type="Proteomes" id="UP001358417"/>
    </source>
</evidence>
<evidence type="ECO:0000259" key="2">
    <source>
        <dbReference type="Pfam" id="PF07859"/>
    </source>
</evidence>
<dbReference type="InterPro" id="IPR029058">
    <property type="entry name" value="AB_hydrolase_fold"/>
</dbReference>
<dbReference type="PANTHER" id="PTHR48081">
    <property type="entry name" value="AB HYDROLASE SUPERFAMILY PROTEIN C4A8.06C"/>
    <property type="match status" value="1"/>
</dbReference>
<comment type="caution">
    <text evidence="3">The sequence shown here is derived from an EMBL/GenBank/DDBJ whole genome shotgun (WGS) entry which is preliminary data.</text>
</comment>
<protein>
    <recommendedName>
        <fullName evidence="2">Alpha/beta hydrolase fold-3 domain-containing protein</fullName>
    </recommendedName>
</protein>
<dbReference type="Gene3D" id="3.40.50.1820">
    <property type="entry name" value="alpha/beta hydrolase"/>
    <property type="match status" value="1"/>
</dbReference>
<dbReference type="RefSeq" id="XP_064703904.1">
    <property type="nucleotide sequence ID" value="XM_064849201.1"/>
</dbReference>
<dbReference type="InterPro" id="IPR050300">
    <property type="entry name" value="GDXG_lipolytic_enzyme"/>
</dbReference>
<keyword evidence="4" id="KW-1185">Reference proteome</keyword>
<reference evidence="3 4" key="1">
    <citation type="submission" date="2023-08" db="EMBL/GenBank/DDBJ databases">
        <title>Black Yeasts Isolated from many extreme environments.</title>
        <authorList>
            <person name="Coleine C."/>
            <person name="Stajich J.E."/>
            <person name="Selbmann L."/>
        </authorList>
    </citation>
    <scope>NUCLEOTIDE SEQUENCE [LARGE SCALE GENOMIC DNA]</scope>
    <source>
        <strain evidence="3 4">CCFEE 5792</strain>
    </source>
</reference>
<dbReference type="SUPFAM" id="SSF53474">
    <property type="entry name" value="alpha/beta-Hydrolases"/>
    <property type="match status" value="1"/>
</dbReference>
<evidence type="ECO:0000313" key="3">
    <source>
        <dbReference type="EMBL" id="KAK5048545.1"/>
    </source>
</evidence>